<organism evidence="1 2">
    <name type="scientific">Gordonia sesuvii</name>
    <dbReference type="NCBI Taxonomy" id="3116777"/>
    <lineage>
        <taxon>Bacteria</taxon>
        <taxon>Bacillati</taxon>
        <taxon>Actinomycetota</taxon>
        <taxon>Actinomycetes</taxon>
        <taxon>Mycobacteriales</taxon>
        <taxon>Gordoniaceae</taxon>
        <taxon>Gordonia</taxon>
    </lineage>
</organism>
<accession>A0ABU7MGL8</accession>
<dbReference type="InterPro" id="IPR027417">
    <property type="entry name" value="P-loop_NTPase"/>
</dbReference>
<dbReference type="EMBL" id="JAZDUF010000005">
    <property type="protein sequence ID" value="MEE3852264.1"/>
    <property type="molecule type" value="Genomic_DNA"/>
</dbReference>
<evidence type="ECO:0008006" key="3">
    <source>
        <dbReference type="Google" id="ProtNLM"/>
    </source>
</evidence>
<reference evidence="1 2" key="1">
    <citation type="submission" date="2024-01" db="EMBL/GenBank/DDBJ databases">
        <title>Draft genome sequence of Gordonia sp. LSe1-13.</title>
        <authorList>
            <person name="Suphannarot A."/>
            <person name="Mingma R."/>
        </authorList>
    </citation>
    <scope>NUCLEOTIDE SEQUENCE [LARGE SCALE GENOMIC DNA]</scope>
    <source>
        <strain evidence="1 2">LSe1-13</strain>
    </source>
</reference>
<evidence type="ECO:0000313" key="2">
    <source>
        <dbReference type="Proteomes" id="UP001347146"/>
    </source>
</evidence>
<name>A0ABU7MGL8_9ACTN</name>
<gene>
    <name evidence="1" type="ORF">VZC37_18130</name>
</gene>
<dbReference type="SUPFAM" id="SSF52540">
    <property type="entry name" value="P-loop containing nucleoside triphosphate hydrolases"/>
    <property type="match status" value="1"/>
</dbReference>
<dbReference type="PANTHER" id="PTHR37816">
    <property type="entry name" value="YALI0E33011P"/>
    <property type="match status" value="1"/>
</dbReference>
<keyword evidence="2" id="KW-1185">Reference proteome</keyword>
<dbReference type="InterPro" id="IPR052922">
    <property type="entry name" value="Cytidylate_Kinase-2"/>
</dbReference>
<dbReference type="PANTHER" id="PTHR37816:SF1">
    <property type="entry name" value="TOXIN"/>
    <property type="match status" value="1"/>
</dbReference>
<evidence type="ECO:0000313" key="1">
    <source>
        <dbReference type="EMBL" id="MEE3852264.1"/>
    </source>
</evidence>
<comment type="caution">
    <text evidence="1">The sequence shown here is derived from an EMBL/GenBank/DDBJ whole genome shotgun (WGS) entry which is preliminary data.</text>
</comment>
<sequence length="202" mass="23384">METSTSSPQAAPRRLRIVGVAGSGKSHLARDIAQRLDLARLELDAVFWDADWTLRDLDEALDIVHDFVTSHPAGWVIDGNWTSRLGGHLDPGTRHGADVVVWLDHSRCTTMRRIVTRTVRRGILRRELWHGNRESPWWWLHWDPERNIVRWTWVKHPEVRARMERMIAAGTPVVRLRTQTDVDEWLAATVAQWPTTSRSRGR</sequence>
<dbReference type="Proteomes" id="UP001347146">
    <property type="component" value="Unassembled WGS sequence"/>
</dbReference>
<dbReference type="RefSeq" id="WP_330434274.1">
    <property type="nucleotide sequence ID" value="NZ_JAZDUF010000005.1"/>
</dbReference>
<protein>
    <recommendedName>
        <fullName evidence="3">Toxin</fullName>
    </recommendedName>
</protein>
<proteinExistence type="predicted"/>
<dbReference type="Gene3D" id="3.40.50.300">
    <property type="entry name" value="P-loop containing nucleotide triphosphate hydrolases"/>
    <property type="match status" value="1"/>
</dbReference>